<evidence type="ECO:0000313" key="2">
    <source>
        <dbReference type="Proteomes" id="UP001221898"/>
    </source>
</evidence>
<organism evidence="1 2">
    <name type="scientific">Aldrovandia affinis</name>
    <dbReference type="NCBI Taxonomy" id="143900"/>
    <lineage>
        <taxon>Eukaryota</taxon>
        <taxon>Metazoa</taxon>
        <taxon>Chordata</taxon>
        <taxon>Craniata</taxon>
        <taxon>Vertebrata</taxon>
        <taxon>Euteleostomi</taxon>
        <taxon>Actinopterygii</taxon>
        <taxon>Neopterygii</taxon>
        <taxon>Teleostei</taxon>
        <taxon>Notacanthiformes</taxon>
        <taxon>Halosauridae</taxon>
        <taxon>Aldrovandia</taxon>
    </lineage>
</organism>
<sequence>MIRFAPSFAPSSRCIPPYWNIRASAHAVGIGEMHTICAQNANAPVRPWPSPRAGPGGGGWIGRLILEQTRAGAESRDLPPESWKVTSFV</sequence>
<dbReference type="AlphaFoldDB" id="A0AAD7RMZ9"/>
<reference evidence="1" key="1">
    <citation type="journal article" date="2023" name="Science">
        <title>Genome structures resolve the early diversification of teleost fishes.</title>
        <authorList>
            <person name="Parey E."/>
            <person name="Louis A."/>
            <person name="Montfort J."/>
            <person name="Bouchez O."/>
            <person name="Roques C."/>
            <person name="Iampietro C."/>
            <person name="Lluch J."/>
            <person name="Castinel A."/>
            <person name="Donnadieu C."/>
            <person name="Desvignes T."/>
            <person name="Floi Bucao C."/>
            <person name="Jouanno E."/>
            <person name="Wen M."/>
            <person name="Mejri S."/>
            <person name="Dirks R."/>
            <person name="Jansen H."/>
            <person name="Henkel C."/>
            <person name="Chen W.J."/>
            <person name="Zahm M."/>
            <person name="Cabau C."/>
            <person name="Klopp C."/>
            <person name="Thompson A.W."/>
            <person name="Robinson-Rechavi M."/>
            <person name="Braasch I."/>
            <person name="Lecointre G."/>
            <person name="Bobe J."/>
            <person name="Postlethwait J.H."/>
            <person name="Berthelot C."/>
            <person name="Roest Crollius H."/>
            <person name="Guiguen Y."/>
        </authorList>
    </citation>
    <scope>NUCLEOTIDE SEQUENCE</scope>
    <source>
        <strain evidence="1">NC1722</strain>
    </source>
</reference>
<name>A0AAD7RMZ9_9TELE</name>
<evidence type="ECO:0000313" key="1">
    <source>
        <dbReference type="EMBL" id="KAJ8387278.1"/>
    </source>
</evidence>
<accession>A0AAD7RMZ9</accession>
<gene>
    <name evidence="1" type="ORF">AAFF_G00159010</name>
</gene>
<comment type="caution">
    <text evidence="1">The sequence shown here is derived from an EMBL/GenBank/DDBJ whole genome shotgun (WGS) entry which is preliminary data.</text>
</comment>
<dbReference type="Proteomes" id="UP001221898">
    <property type="component" value="Unassembled WGS sequence"/>
</dbReference>
<protein>
    <submittedName>
        <fullName evidence="1">Uncharacterized protein</fullName>
    </submittedName>
</protein>
<dbReference type="EMBL" id="JAINUG010000214">
    <property type="protein sequence ID" value="KAJ8387278.1"/>
    <property type="molecule type" value="Genomic_DNA"/>
</dbReference>
<proteinExistence type="predicted"/>
<keyword evidence="2" id="KW-1185">Reference proteome</keyword>